<keyword evidence="2" id="KW-1003">Cell membrane</keyword>
<evidence type="ECO:0000256" key="7">
    <source>
        <dbReference type="ARBA" id="ARBA00022989"/>
    </source>
</evidence>
<dbReference type="SMART" id="SM00831">
    <property type="entry name" value="Cation_ATPase_N"/>
    <property type="match status" value="1"/>
</dbReference>
<dbReference type="InterPro" id="IPR023298">
    <property type="entry name" value="ATPase_P-typ_TM_dom_sf"/>
</dbReference>
<dbReference type="InterPro" id="IPR050510">
    <property type="entry name" value="Cation_transp_ATPase_P-type"/>
</dbReference>
<dbReference type="InterPro" id="IPR023299">
    <property type="entry name" value="ATPase_P-typ_cyto_dom_N"/>
</dbReference>
<dbReference type="Gene3D" id="3.40.50.1000">
    <property type="entry name" value="HAD superfamily/HAD-like"/>
    <property type="match status" value="1"/>
</dbReference>
<dbReference type="InterPro" id="IPR044492">
    <property type="entry name" value="P_typ_ATPase_HD_dom"/>
</dbReference>
<dbReference type="PROSITE" id="PS00154">
    <property type="entry name" value="ATPASE_E1_E2"/>
    <property type="match status" value="1"/>
</dbReference>
<proteinExistence type="predicted"/>
<evidence type="ECO:0000256" key="5">
    <source>
        <dbReference type="ARBA" id="ARBA00022840"/>
    </source>
</evidence>
<feature type="transmembrane region" description="Helical" evidence="9">
    <location>
        <begin position="1037"/>
        <end position="1056"/>
    </location>
</feature>
<dbReference type="SFLD" id="SFLDF00027">
    <property type="entry name" value="p-type_atpase"/>
    <property type="match status" value="1"/>
</dbReference>
<dbReference type="Pfam" id="PF00122">
    <property type="entry name" value="E1-E2_ATPase"/>
    <property type="match status" value="1"/>
</dbReference>
<dbReference type="SUPFAM" id="SSF81660">
    <property type="entry name" value="Metal cation-transporting ATPase, ATP-binding domain N"/>
    <property type="match status" value="1"/>
</dbReference>
<feature type="transmembrane region" description="Helical" evidence="9">
    <location>
        <begin position="1068"/>
        <end position="1087"/>
    </location>
</feature>
<keyword evidence="6" id="KW-1278">Translocase</keyword>
<evidence type="ECO:0000313" key="12">
    <source>
        <dbReference type="Proteomes" id="UP000318582"/>
    </source>
</evidence>
<dbReference type="Pfam" id="PF00689">
    <property type="entry name" value="Cation_ATPase_C"/>
    <property type="match status" value="1"/>
</dbReference>
<dbReference type="Pfam" id="PF13246">
    <property type="entry name" value="Cation_ATPase"/>
    <property type="match status" value="1"/>
</dbReference>
<dbReference type="InterPro" id="IPR001757">
    <property type="entry name" value="P_typ_ATPase"/>
</dbReference>
<dbReference type="SFLD" id="SFLDS00003">
    <property type="entry name" value="Haloacid_Dehalogenase"/>
    <property type="match status" value="1"/>
</dbReference>
<feature type="domain" description="Cation-transporting P-type ATPase N-terminal" evidence="10">
    <location>
        <begin position="77"/>
        <end position="158"/>
    </location>
</feature>
<dbReference type="GO" id="GO:1990573">
    <property type="term" value="P:potassium ion import across plasma membrane"/>
    <property type="evidence" value="ECO:0007669"/>
    <property type="project" value="TreeGrafter"/>
</dbReference>
<dbReference type="STRING" id="109895.A0A507E7U2"/>
<evidence type="ECO:0000313" key="11">
    <source>
        <dbReference type="EMBL" id="TPX60133.1"/>
    </source>
</evidence>
<dbReference type="SUPFAM" id="SSF81665">
    <property type="entry name" value="Calcium ATPase, transmembrane domain M"/>
    <property type="match status" value="2"/>
</dbReference>
<accession>A0A507E7U2</accession>
<keyword evidence="5" id="KW-0067">ATP-binding</keyword>
<feature type="transmembrane region" description="Helical" evidence="9">
    <location>
        <begin position="329"/>
        <end position="350"/>
    </location>
</feature>
<dbReference type="InterPro" id="IPR006068">
    <property type="entry name" value="ATPase_P-typ_cation-transptr_C"/>
</dbReference>
<dbReference type="GO" id="GO:0006883">
    <property type="term" value="P:intracellular sodium ion homeostasis"/>
    <property type="evidence" value="ECO:0007669"/>
    <property type="project" value="TreeGrafter"/>
</dbReference>
<dbReference type="Gene3D" id="2.70.150.10">
    <property type="entry name" value="Calcium-transporting ATPase, cytoplasmic transduction domain A"/>
    <property type="match status" value="1"/>
</dbReference>
<keyword evidence="12" id="KW-1185">Reference proteome</keyword>
<dbReference type="SUPFAM" id="SSF56784">
    <property type="entry name" value="HAD-like"/>
    <property type="match status" value="1"/>
</dbReference>
<dbReference type="Pfam" id="PF00690">
    <property type="entry name" value="Cation_ATPase_N"/>
    <property type="match status" value="1"/>
</dbReference>
<dbReference type="PANTHER" id="PTHR43294">
    <property type="entry name" value="SODIUM/POTASSIUM-TRANSPORTING ATPASE SUBUNIT ALPHA"/>
    <property type="match status" value="1"/>
</dbReference>
<dbReference type="GO" id="GO:0036376">
    <property type="term" value="P:sodium ion export across plasma membrane"/>
    <property type="evidence" value="ECO:0007669"/>
    <property type="project" value="TreeGrafter"/>
</dbReference>
<feature type="transmembrane region" description="Helical" evidence="9">
    <location>
        <begin position="362"/>
        <end position="386"/>
    </location>
</feature>
<comment type="caution">
    <text evidence="11">The sequence shown here is derived from an EMBL/GenBank/DDBJ whole genome shotgun (WGS) entry which is preliminary data.</text>
</comment>
<dbReference type="AlphaFoldDB" id="A0A507E7U2"/>
<evidence type="ECO:0000256" key="6">
    <source>
        <dbReference type="ARBA" id="ARBA00022967"/>
    </source>
</evidence>
<evidence type="ECO:0000256" key="3">
    <source>
        <dbReference type="ARBA" id="ARBA00022692"/>
    </source>
</evidence>
<evidence type="ECO:0000259" key="10">
    <source>
        <dbReference type="SMART" id="SM00831"/>
    </source>
</evidence>
<name>A0A507E7U2_9FUNG</name>
<comment type="subcellular location">
    <subcellularLocation>
        <location evidence="1">Cell membrane</location>
        <topology evidence="1">Multi-pass membrane protein</topology>
    </subcellularLocation>
</comment>
<dbReference type="SFLD" id="SFLDG00002">
    <property type="entry name" value="C1.7:_P-type_atpase_like"/>
    <property type="match status" value="1"/>
</dbReference>
<dbReference type="InterPro" id="IPR004014">
    <property type="entry name" value="ATPase_P-typ_cation-transptr_N"/>
</dbReference>
<dbReference type="GO" id="GO:0005524">
    <property type="term" value="F:ATP binding"/>
    <property type="evidence" value="ECO:0007669"/>
    <property type="project" value="UniProtKB-KW"/>
</dbReference>
<gene>
    <name evidence="11" type="ORF">PhCBS80983_g01998</name>
</gene>
<dbReference type="InterPro" id="IPR018303">
    <property type="entry name" value="ATPase_P-typ_P_site"/>
</dbReference>
<feature type="transmembrane region" description="Helical" evidence="9">
    <location>
        <begin position="134"/>
        <end position="156"/>
    </location>
</feature>
<sequence>MTEPRLDADGAPEPVVVGASAVPAGSQPAVAFADPKVAPTVAASEPAKSYAIEDTAAPKAKKELPADDKKADTVDIIEHLLSIDEIQKKYSVLVNPEKPASSPGLSTAEAQKRLAEQGLNQLSPPKKRHPILKFIDHLLGLFNLMLLVAGIASYILLAIDFEGNKPNLWLGGILILVSFLNATIEFVQGQKSAAILESFLNLIPAKCYSIRDGKVSQTAAIELVKGDIVYVRSGDKVPADLYVFAANEFKVDNSSLTGEADPQERVPRNTYKSPLEATNLVFNGTLAVNGDGYGIVVRTGDNTVIGQIASLTANETRGKSPLTSEIDTFVMLIASLAAVVAIVFFILAITAKGLAISPALNFAIGTFVSFVPEGLPATVTVLLTFAAKRMALRNVLVKDLQGVETLGAITLLATDKTGTLTRNQMTVTYIWAGGELYFAQSMSESSVEAQEAKTLDMDAPGANEIVHIAALCSRARFESTEGPIAERPVLGDATETGLLRHAAAKIPEFDGIYDRYTKVLEIPFNSDNKWAMTIHKKKHSKGDLMLYLKGAPERVLRLCTTFFENGEPVPMTDDHKARFEKTYTLMASKGHRVLAFAALALPGDTYPENFVFTKDPQNYPSTGLTFYGLISLEDPPKHGVREAIGHCREAGIKVMMVTGDHPLTAEAIGRKINLMLQDTKEMIAKKREVDIEQVPESDVNAIVIHGEQIDHLAEADWDNIFDKEEIIFARTSPKHKLQIVKRAQARGHIVGVTGDGVNDSPALKKADLGIAMNVSGSDVSKEAAAMILIDDNFASTVSGIEEGRLIFQNLKKSIQYTITHTIPQVLANILYIIVPLPLPMGSMLILVTDLGFELPIALSYAWDPPESKTGLMKLSPRKPVTPASVERLKRKQLEAEANGPPVDIESGTAGSKTIGGRISGLVRGVASVFTARFWRDKLERTEEEVLVDRQVLSWAYLEAGVITTLGCLLTYFVGQYYHDKRCTPRSISPDDQEICHNVGQSGYYMALFFTQCFNHFICKARLGYPIGRGMFANKHSFGGILIGFVLVIIIVYVPPINIAFSTDYHLSPLVWLIPIANGCFLYAYSILRTWYLRTRKPVNYNRDVVGLQMYPTRWSTRG</sequence>
<evidence type="ECO:0000256" key="4">
    <source>
        <dbReference type="ARBA" id="ARBA00022741"/>
    </source>
</evidence>
<protein>
    <recommendedName>
        <fullName evidence="10">Cation-transporting P-type ATPase N-terminal domain-containing protein</fullName>
    </recommendedName>
</protein>
<keyword evidence="8 9" id="KW-0472">Membrane</keyword>
<dbReference type="GO" id="GO:0016887">
    <property type="term" value="F:ATP hydrolysis activity"/>
    <property type="evidence" value="ECO:0007669"/>
    <property type="project" value="InterPro"/>
</dbReference>
<feature type="transmembrane region" description="Helical" evidence="9">
    <location>
        <begin position="168"/>
        <end position="187"/>
    </location>
</feature>
<dbReference type="InterPro" id="IPR023214">
    <property type="entry name" value="HAD_sf"/>
</dbReference>
<keyword evidence="3 9" id="KW-0812">Transmembrane</keyword>
<dbReference type="FunFam" id="3.40.1110.10:FF:000061">
    <property type="entry name" value="Potassium-transporting ATPase alpha chain 1"/>
    <property type="match status" value="1"/>
</dbReference>
<evidence type="ECO:0000256" key="9">
    <source>
        <dbReference type="SAM" id="Phobius"/>
    </source>
</evidence>
<dbReference type="Gene3D" id="1.20.1110.10">
    <property type="entry name" value="Calcium-transporting ATPase, transmembrane domain"/>
    <property type="match status" value="2"/>
</dbReference>
<dbReference type="GO" id="GO:0030007">
    <property type="term" value="P:intracellular potassium ion homeostasis"/>
    <property type="evidence" value="ECO:0007669"/>
    <property type="project" value="TreeGrafter"/>
</dbReference>
<dbReference type="EMBL" id="QEAQ01000018">
    <property type="protein sequence ID" value="TPX60133.1"/>
    <property type="molecule type" value="Genomic_DNA"/>
</dbReference>
<dbReference type="Gene3D" id="3.40.1110.10">
    <property type="entry name" value="Calcium-transporting ATPase, cytoplasmic domain N"/>
    <property type="match status" value="1"/>
</dbReference>
<dbReference type="PANTHER" id="PTHR43294:SF21">
    <property type="entry name" value="CATION TRANSPORTING ATPASE"/>
    <property type="match status" value="1"/>
</dbReference>
<dbReference type="GO" id="GO:1902600">
    <property type="term" value="P:proton transmembrane transport"/>
    <property type="evidence" value="ECO:0007669"/>
    <property type="project" value="TreeGrafter"/>
</dbReference>
<dbReference type="InterPro" id="IPR008250">
    <property type="entry name" value="ATPase_P-typ_transduc_dom_A_sf"/>
</dbReference>
<dbReference type="GO" id="GO:0005886">
    <property type="term" value="C:plasma membrane"/>
    <property type="evidence" value="ECO:0007669"/>
    <property type="project" value="UniProtKB-SubCell"/>
</dbReference>
<evidence type="ECO:0000256" key="8">
    <source>
        <dbReference type="ARBA" id="ARBA00023136"/>
    </source>
</evidence>
<evidence type="ECO:0000256" key="2">
    <source>
        <dbReference type="ARBA" id="ARBA00022475"/>
    </source>
</evidence>
<dbReference type="PRINTS" id="PR00121">
    <property type="entry name" value="NAKATPASE"/>
</dbReference>
<feature type="transmembrane region" description="Helical" evidence="9">
    <location>
        <begin position="954"/>
        <end position="973"/>
    </location>
</feature>
<dbReference type="Proteomes" id="UP000318582">
    <property type="component" value="Unassembled WGS sequence"/>
</dbReference>
<dbReference type="GO" id="GO:0005391">
    <property type="term" value="F:P-type sodium:potassium-exchanging transporter activity"/>
    <property type="evidence" value="ECO:0007669"/>
    <property type="project" value="TreeGrafter"/>
</dbReference>
<dbReference type="PRINTS" id="PR00119">
    <property type="entry name" value="CATATPASE"/>
</dbReference>
<dbReference type="FunFam" id="3.40.50.1000:FF:000083">
    <property type="entry name" value="Sodium/potassium-transporting ATPase subunit alpha"/>
    <property type="match status" value="1"/>
</dbReference>
<dbReference type="SUPFAM" id="SSF81653">
    <property type="entry name" value="Calcium ATPase, transduction domain A"/>
    <property type="match status" value="1"/>
</dbReference>
<organism evidence="11 12">
    <name type="scientific">Powellomyces hirtus</name>
    <dbReference type="NCBI Taxonomy" id="109895"/>
    <lineage>
        <taxon>Eukaryota</taxon>
        <taxon>Fungi</taxon>
        <taxon>Fungi incertae sedis</taxon>
        <taxon>Chytridiomycota</taxon>
        <taxon>Chytridiomycota incertae sedis</taxon>
        <taxon>Chytridiomycetes</taxon>
        <taxon>Spizellomycetales</taxon>
        <taxon>Powellomycetaceae</taxon>
        <taxon>Powellomyces</taxon>
    </lineage>
</organism>
<evidence type="ECO:0000256" key="1">
    <source>
        <dbReference type="ARBA" id="ARBA00004651"/>
    </source>
</evidence>
<reference evidence="11 12" key="1">
    <citation type="journal article" date="2019" name="Sci. Rep.">
        <title>Comparative genomics of chytrid fungi reveal insights into the obligate biotrophic and pathogenic lifestyle of Synchytrium endobioticum.</title>
        <authorList>
            <person name="van de Vossenberg B.T.L.H."/>
            <person name="Warris S."/>
            <person name="Nguyen H.D.T."/>
            <person name="van Gent-Pelzer M.P.E."/>
            <person name="Joly D.L."/>
            <person name="van de Geest H.C."/>
            <person name="Bonants P.J.M."/>
            <person name="Smith D.S."/>
            <person name="Levesque C.A."/>
            <person name="van der Lee T.A.J."/>
        </authorList>
    </citation>
    <scope>NUCLEOTIDE SEQUENCE [LARGE SCALE GENOMIC DNA]</scope>
    <source>
        <strain evidence="11 12">CBS 809.83</strain>
    </source>
</reference>
<keyword evidence="4" id="KW-0547">Nucleotide-binding</keyword>
<keyword evidence="7 9" id="KW-1133">Transmembrane helix</keyword>
<dbReference type="InterPro" id="IPR059000">
    <property type="entry name" value="ATPase_P-type_domA"/>
</dbReference>
<dbReference type="InterPro" id="IPR036412">
    <property type="entry name" value="HAD-like_sf"/>
</dbReference>
<dbReference type="NCBIfam" id="TIGR01494">
    <property type="entry name" value="ATPase_P-type"/>
    <property type="match status" value="2"/>
</dbReference>